<dbReference type="InterPro" id="IPR027417">
    <property type="entry name" value="P-loop_NTPase"/>
</dbReference>
<dbReference type="SUPFAM" id="SSF52540">
    <property type="entry name" value="P-loop containing nucleoside triphosphate hydrolases"/>
    <property type="match status" value="1"/>
</dbReference>
<dbReference type="PANTHER" id="PTHR34388:SF1">
    <property type="entry name" value="DNA POLYMERASE III SUBUNIT DELTA"/>
    <property type="match status" value="1"/>
</dbReference>
<dbReference type="GO" id="GO:0003887">
    <property type="term" value="F:DNA-directed DNA polymerase activity"/>
    <property type="evidence" value="ECO:0007669"/>
    <property type="project" value="UniProtKB-KW"/>
</dbReference>
<accession>A0A6L2R5L2</accession>
<evidence type="ECO:0000256" key="1">
    <source>
        <dbReference type="ARBA" id="ARBA00022679"/>
    </source>
</evidence>
<organism evidence="5 6">
    <name type="scientific">Candidatus Desulfovibrio kirbyi</name>
    <dbReference type="NCBI Taxonomy" id="2696086"/>
    <lineage>
        <taxon>Bacteria</taxon>
        <taxon>Pseudomonadati</taxon>
        <taxon>Thermodesulfobacteriota</taxon>
        <taxon>Desulfovibrionia</taxon>
        <taxon>Desulfovibrionales</taxon>
        <taxon>Desulfovibrionaceae</taxon>
        <taxon>Desulfovibrio</taxon>
    </lineage>
</organism>
<reference evidence="5 6" key="1">
    <citation type="journal article" date="2020" name="ISME J.">
        <title>Parallel Reductive Genome Evolution in Desulfovibrio Ectosymbionts Independently Acquired by Trichonympha Protists in the Termite Gut.</title>
        <authorList>
            <person name="Takeuchi M."/>
            <person name="Kuwahara H."/>
            <person name="Murakami T."/>
            <person name="Takahashi K."/>
            <person name="Kajitani R."/>
            <person name="Toyoda A."/>
            <person name="Itoh T."/>
            <person name="Ohkuma M."/>
            <person name="Hongoh Y."/>
        </authorList>
    </citation>
    <scope>NUCLEOTIDE SEQUENCE [LARGE SCALE GENOMIC DNA]</scope>
    <source>
        <strain evidence="5">ZnDsv-02</strain>
    </source>
</reference>
<keyword evidence="3" id="KW-0235">DNA replication</keyword>
<dbReference type="PANTHER" id="PTHR34388">
    <property type="entry name" value="DNA POLYMERASE III SUBUNIT DELTA"/>
    <property type="match status" value="1"/>
</dbReference>
<dbReference type="GO" id="GO:0006261">
    <property type="term" value="P:DNA-templated DNA replication"/>
    <property type="evidence" value="ECO:0007669"/>
    <property type="project" value="TreeGrafter"/>
</dbReference>
<dbReference type="Gene3D" id="1.10.8.60">
    <property type="match status" value="1"/>
</dbReference>
<keyword evidence="2" id="KW-0548">Nucleotidyltransferase</keyword>
<evidence type="ECO:0000256" key="2">
    <source>
        <dbReference type="ARBA" id="ARBA00022695"/>
    </source>
</evidence>
<evidence type="ECO:0000256" key="3">
    <source>
        <dbReference type="ARBA" id="ARBA00022705"/>
    </source>
</evidence>
<dbReference type="EMBL" id="BLLL01000006">
    <property type="protein sequence ID" value="GFH62856.1"/>
    <property type="molecule type" value="Genomic_DNA"/>
</dbReference>
<evidence type="ECO:0000256" key="4">
    <source>
        <dbReference type="ARBA" id="ARBA00022932"/>
    </source>
</evidence>
<dbReference type="Proteomes" id="UP000505077">
    <property type="component" value="Unassembled WGS sequence"/>
</dbReference>
<keyword evidence="4" id="KW-0239">DNA-directed DNA polymerase</keyword>
<dbReference type="GO" id="GO:0009360">
    <property type="term" value="C:DNA polymerase III complex"/>
    <property type="evidence" value="ECO:0007669"/>
    <property type="project" value="TreeGrafter"/>
</dbReference>
<name>A0A6L2R5L2_9BACT</name>
<comment type="caution">
    <text evidence="5">The sequence shown here is derived from an EMBL/GenBank/DDBJ whole genome shotgun (WGS) entry which is preliminary data.</text>
</comment>
<gene>
    <name evidence="5" type="primary">holA</name>
    <name evidence="5" type="ORF">ZNDK_0627</name>
</gene>
<evidence type="ECO:0000313" key="6">
    <source>
        <dbReference type="Proteomes" id="UP000505077"/>
    </source>
</evidence>
<proteinExistence type="predicted"/>
<evidence type="ECO:0000313" key="5">
    <source>
        <dbReference type="EMBL" id="GFH62856.1"/>
    </source>
</evidence>
<protein>
    <submittedName>
        <fullName evidence="5">DNA polymerase III delta</fullName>
    </submittedName>
</protein>
<dbReference type="AlphaFoldDB" id="A0A6L2R5L2"/>
<keyword evidence="1" id="KW-0808">Transferase</keyword>
<sequence length="322" mass="36560">MPADKPGFNFLLCPDSLLLRTRLRHMASTTAGGNAWEEYVYWGDEEPQAAFWDNLTLCGMVATDRVLIVRQAHQWPATVWKKISQALARPSAQCRPFFCLEMKWEKGKPKLPAHISKLRCFAYADSHSWIWRHPGLTEHSVGKYVRDRAGELELEFAADALKQFCVSVLPDASAVETELQKFALLCGAGRKKVTTDMVSASALSLECNIFACIRHMEEGNALALWKEMARSTDSDNLFFRLLVFLEREMRLFWNILAGEDVRLYPAESAFKRALARRIGFCGVAEGMVRVMEAEWQVKNGARTTEQSLAFLVVQLTDLFRNT</sequence>
<dbReference type="GO" id="GO:0003677">
    <property type="term" value="F:DNA binding"/>
    <property type="evidence" value="ECO:0007669"/>
    <property type="project" value="InterPro"/>
</dbReference>
<dbReference type="InterPro" id="IPR005790">
    <property type="entry name" value="DNA_polIII_delta"/>
</dbReference>